<evidence type="ECO:0000256" key="2">
    <source>
        <dbReference type="SAM" id="Phobius"/>
    </source>
</evidence>
<keyword evidence="2" id="KW-0812">Transmembrane</keyword>
<dbReference type="Proteomes" id="UP000217507">
    <property type="component" value="Chromosome"/>
</dbReference>
<feature type="compositionally biased region" description="Polar residues" evidence="1">
    <location>
        <begin position="177"/>
        <end position="197"/>
    </location>
</feature>
<reference evidence="3 4" key="1">
    <citation type="submission" date="2017-06" db="EMBL/GenBank/DDBJ databases">
        <title>Genome sequencing of cyanobaciteial culture collection at National Institute for Environmental Studies (NIES).</title>
        <authorList>
            <person name="Hirose Y."/>
            <person name="Shimura Y."/>
            <person name="Fujisawa T."/>
            <person name="Nakamura Y."/>
            <person name="Kawachi M."/>
        </authorList>
    </citation>
    <scope>NUCLEOTIDE SEQUENCE [LARGE SCALE GENOMIC DNA]</scope>
    <source>
        <strain evidence="3 4">NIES-23</strain>
    </source>
</reference>
<dbReference type="EMBL" id="AP018216">
    <property type="protein sequence ID" value="BAY68359.1"/>
    <property type="molecule type" value="Genomic_DNA"/>
</dbReference>
<evidence type="ECO:0000313" key="3">
    <source>
        <dbReference type="EMBL" id="BAY68359.1"/>
    </source>
</evidence>
<sequence length="206" mass="21626">MCRKQVFGLEEHKLALKTRLMGLTTPVLAIAGLLGISIPSVAVTASYSNDYRACAGRLISVGVTAQAAAEGCATALRPTDLSACVVDISKNTQIPAVDALSGCRRARQPKDVATCVVALSKNTEGAVNPDVLNYCGRSLLPMRFAQCVVGLRSEISLAPNVALDTCIDGSDRISGFTPPSTLPNQQPGTQFNPTFETQPVPANPIK</sequence>
<accession>A0A1Z4KHD4</accession>
<keyword evidence="2" id="KW-1133">Transmembrane helix</keyword>
<evidence type="ECO:0000313" key="4">
    <source>
        <dbReference type="Proteomes" id="UP000217507"/>
    </source>
</evidence>
<feature type="region of interest" description="Disordered" evidence="1">
    <location>
        <begin position="174"/>
        <end position="206"/>
    </location>
</feature>
<protein>
    <submittedName>
        <fullName evidence="3">Uncharacterized protein</fullName>
    </submittedName>
</protein>
<name>A0A1Z4KHD4_ANAVA</name>
<proteinExistence type="predicted"/>
<gene>
    <name evidence="3" type="ORF">NIES23_11450</name>
</gene>
<evidence type="ECO:0000256" key="1">
    <source>
        <dbReference type="SAM" id="MobiDB-lite"/>
    </source>
</evidence>
<feature type="transmembrane region" description="Helical" evidence="2">
    <location>
        <begin position="20"/>
        <end position="42"/>
    </location>
</feature>
<organism evidence="3 4">
    <name type="scientific">Trichormus variabilis NIES-23</name>
    <dbReference type="NCBI Taxonomy" id="1973479"/>
    <lineage>
        <taxon>Bacteria</taxon>
        <taxon>Bacillati</taxon>
        <taxon>Cyanobacteriota</taxon>
        <taxon>Cyanophyceae</taxon>
        <taxon>Nostocales</taxon>
        <taxon>Nostocaceae</taxon>
        <taxon>Trichormus</taxon>
    </lineage>
</organism>
<dbReference type="AlphaFoldDB" id="A0A1Z4KHD4"/>
<keyword evidence="2" id="KW-0472">Membrane</keyword>